<accession>A0AAU7VYU9</accession>
<name>A0AAU7VYU9_9MICO</name>
<gene>
    <name evidence="2" type="ORF">ABS642_21290</name>
</gene>
<evidence type="ECO:0000259" key="1">
    <source>
        <dbReference type="Pfam" id="PF04213"/>
    </source>
</evidence>
<organism evidence="2">
    <name type="scientific">Microbacterium sp. A8/3-1</name>
    <dbReference type="NCBI Taxonomy" id="3160749"/>
    <lineage>
        <taxon>Bacteria</taxon>
        <taxon>Bacillati</taxon>
        <taxon>Actinomycetota</taxon>
        <taxon>Actinomycetes</taxon>
        <taxon>Micrococcales</taxon>
        <taxon>Microbacteriaceae</taxon>
        <taxon>Microbacterium</taxon>
    </lineage>
</organism>
<evidence type="ECO:0000313" key="2">
    <source>
        <dbReference type="EMBL" id="XBX78406.1"/>
    </source>
</evidence>
<proteinExistence type="predicted"/>
<reference evidence="2" key="1">
    <citation type="submission" date="2024-06" db="EMBL/GenBank/DDBJ databases">
        <title>Draft genome sequence of Microbacterium sp. strain A8/3-1, isolated from Oxytropis tragacanthoides Fisch. ex DC. Root nodules in the Altai region of Russia.</title>
        <authorList>
            <person name="Sazanova A."/>
            <person name="Guro P."/>
            <person name="Kuznetsova I."/>
            <person name="Belimov A."/>
            <person name="Safronova V."/>
        </authorList>
    </citation>
    <scope>NUCLEOTIDE SEQUENCE</scope>
    <source>
        <strain evidence="2">A8/3-1</strain>
    </source>
</reference>
<dbReference type="Pfam" id="PF04213">
    <property type="entry name" value="HtaA"/>
    <property type="match status" value="1"/>
</dbReference>
<dbReference type="AlphaFoldDB" id="A0AAU7VYU9"/>
<dbReference type="EMBL" id="CP158357">
    <property type="protein sequence ID" value="XBX78406.1"/>
    <property type="molecule type" value="Genomic_DNA"/>
</dbReference>
<dbReference type="InterPro" id="IPR007331">
    <property type="entry name" value="Htaa"/>
</dbReference>
<dbReference type="RefSeq" id="WP_350351674.1">
    <property type="nucleotide sequence ID" value="NZ_CP158357.1"/>
</dbReference>
<sequence>MRRLGWGVKASLRHYVEDSSSGHIESRDGAERDGRSVFWFPSVDAVDDADSRIDVLRFAGSVEFVGHHGMLSLPIRDPWLESRRSGYVLSIVDPDDRAARVDFVTVGHIGTGPTGIIGGRVALTADGADLILGPYEEGTEFDDLEVES</sequence>
<feature type="domain" description="Htaa" evidence="1">
    <location>
        <begin position="3"/>
        <end position="146"/>
    </location>
</feature>
<protein>
    <submittedName>
        <fullName evidence="2">HtaA domain-containing protein</fullName>
    </submittedName>
</protein>